<dbReference type="RefSeq" id="WP_094233602.1">
    <property type="nucleotide sequence ID" value="NZ_CP016199.1"/>
</dbReference>
<accession>A0A223AR06</accession>
<sequence length="214" mass="25446">MVRLIEHKKIIAVCIILILIVFTIVIIMLPKRTTEIKNNIVYMSGYYTEYPDKDDPRYYIEFKNDGTYVLMYDDSRRNEENYDEDGDGSRPIIDMYFGKYKIKNGNFLIKPSEEAGVGFKDTVAVKNNRINSYEYINYENDKRTAWRIIQKSKWGKYQLGSLNADKDSLDKQRPYYTLYNKSDIKKLPGSVEEFRKQFKMDKKAEQERLAEQNR</sequence>
<organism evidence="2 3">
    <name type="scientific">Mogibacterium pumilum</name>
    <dbReference type="NCBI Taxonomy" id="86332"/>
    <lineage>
        <taxon>Bacteria</taxon>
        <taxon>Bacillati</taxon>
        <taxon>Bacillota</taxon>
        <taxon>Clostridia</taxon>
        <taxon>Peptostreptococcales</taxon>
        <taxon>Anaerovoracaceae</taxon>
        <taxon>Mogibacterium</taxon>
    </lineage>
</organism>
<evidence type="ECO:0000313" key="3">
    <source>
        <dbReference type="Proteomes" id="UP000214689"/>
    </source>
</evidence>
<protein>
    <submittedName>
        <fullName evidence="2">Uncharacterized protein</fullName>
    </submittedName>
</protein>
<keyword evidence="1" id="KW-1133">Transmembrane helix</keyword>
<dbReference type="Proteomes" id="UP000214689">
    <property type="component" value="Chromosome"/>
</dbReference>
<evidence type="ECO:0000256" key="1">
    <source>
        <dbReference type="SAM" id="Phobius"/>
    </source>
</evidence>
<keyword evidence="1" id="KW-0812">Transmembrane</keyword>
<keyword evidence="3" id="KW-1185">Reference proteome</keyword>
<dbReference type="EMBL" id="CP016199">
    <property type="protein sequence ID" value="ASS37375.1"/>
    <property type="molecule type" value="Genomic_DNA"/>
</dbReference>
<proteinExistence type="predicted"/>
<dbReference type="AlphaFoldDB" id="A0A223AR06"/>
<gene>
    <name evidence="2" type="ORF">AXF17_02090</name>
</gene>
<reference evidence="3" key="1">
    <citation type="submission" date="2016-05" db="EMBL/GenBank/DDBJ databases">
        <authorList>
            <person name="Holder M.E."/>
            <person name="Ajami N.J."/>
            <person name="Petrosino J.F."/>
        </authorList>
    </citation>
    <scope>NUCLEOTIDE SEQUENCE [LARGE SCALE GENOMIC DNA]</scope>
    <source>
        <strain evidence="3">ATCC 700696</strain>
    </source>
</reference>
<keyword evidence="1" id="KW-0472">Membrane</keyword>
<name>A0A223AR06_9FIRM</name>
<feature type="transmembrane region" description="Helical" evidence="1">
    <location>
        <begin position="10"/>
        <end position="29"/>
    </location>
</feature>
<evidence type="ECO:0000313" key="2">
    <source>
        <dbReference type="EMBL" id="ASS37375.1"/>
    </source>
</evidence>